<keyword evidence="4" id="KW-0689">Ribosomal protein</keyword>
<evidence type="ECO:0000256" key="5">
    <source>
        <dbReference type="ARBA" id="ARBA00023128"/>
    </source>
</evidence>
<keyword evidence="5" id="KW-0496">Mitochondrion</keyword>
<evidence type="ECO:0000313" key="9">
    <source>
        <dbReference type="EMBL" id="KXJ96030.1"/>
    </source>
</evidence>
<dbReference type="AlphaFoldDB" id="A0A136JFV3"/>
<evidence type="ECO:0000256" key="2">
    <source>
        <dbReference type="ARBA" id="ARBA00009863"/>
    </source>
</evidence>
<dbReference type="PANTHER" id="PTHR12810">
    <property type="entry name" value="MITOCHONDRIAL 28S RIBOSOMAL PROTEIN S29"/>
    <property type="match status" value="1"/>
</dbReference>
<dbReference type="FunCoup" id="A0A136JFV3">
    <property type="interactions" value="81"/>
</dbReference>
<gene>
    <name evidence="9" type="ORF">Micbo1qcDRAFT_158206</name>
</gene>
<dbReference type="STRING" id="196109.A0A136JFV3"/>
<dbReference type="InterPro" id="IPR019368">
    <property type="entry name" value="Ribosomal_mS29"/>
</dbReference>
<keyword evidence="10" id="KW-1185">Reference proteome</keyword>
<evidence type="ECO:0000256" key="4">
    <source>
        <dbReference type="ARBA" id="ARBA00022980"/>
    </source>
</evidence>
<evidence type="ECO:0000256" key="1">
    <source>
        <dbReference type="ARBA" id="ARBA00004173"/>
    </source>
</evidence>
<evidence type="ECO:0000256" key="7">
    <source>
        <dbReference type="ARBA" id="ARBA00035140"/>
    </source>
</evidence>
<dbReference type="GO" id="GO:0003735">
    <property type="term" value="F:structural constituent of ribosome"/>
    <property type="evidence" value="ECO:0007669"/>
    <property type="project" value="TreeGrafter"/>
</dbReference>
<dbReference type="OrthoDB" id="274828at2759"/>
<feature type="compositionally biased region" description="Basic residues" evidence="8">
    <location>
        <begin position="56"/>
        <end position="73"/>
    </location>
</feature>
<dbReference type="InParanoid" id="A0A136JFV3"/>
<dbReference type="Proteomes" id="UP000070501">
    <property type="component" value="Unassembled WGS sequence"/>
</dbReference>
<evidence type="ECO:0000256" key="8">
    <source>
        <dbReference type="SAM" id="MobiDB-lite"/>
    </source>
</evidence>
<reference evidence="10" key="1">
    <citation type="submission" date="2016-02" db="EMBL/GenBank/DDBJ databases">
        <title>Draft genome sequence of Microdochium bolleyi, a fungal endophyte of beachgrass.</title>
        <authorList>
            <consortium name="DOE Joint Genome Institute"/>
            <person name="David A.S."/>
            <person name="May G."/>
            <person name="Haridas S."/>
            <person name="Lim J."/>
            <person name="Wang M."/>
            <person name="Labutti K."/>
            <person name="Lipzen A."/>
            <person name="Barry K."/>
            <person name="Grigoriev I.V."/>
        </authorList>
    </citation>
    <scope>NUCLEOTIDE SEQUENCE [LARGE SCALE GENOMIC DNA]</scope>
    <source>
        <strain evidence="10">J235TASD1</strain>
    </source>
</reference>
<sequence length="470" mass="52089">MATANCWRCLARPSQHRLLAFPAVAAPIPASVSLFSTTALLSAPPVNKKKESTGKGHVRAGKRLTLGKKKKKPTEKSRPVAAGERKAFRKRIQLSNDNALEVPGLPELSKEVISDPQSVGKVVRLPGDLVDQLRTIEAFKPTQNWSLFRSPHMLIRKETAEIVKQITDAVEKKEALRTVITGERGSGKSILDLQILSAGLLNNYCVIHIPEVQDLTTAHVDYSPIQDSNLYAQPSTTIKLMQAIHKANPVLNQHKVEGDYLYLPVNISRSMTLAQMLTATKDPEFAWPVFKAFWEELTRPGRPPVMFTLDGLAHMMRVSDYRSPTYELIHSHDMALVGLFADALGGKVKFPNGAAIVGTTSQSNCPIIPSLNKALEQATARHKGLPVPPRDPYCKNKDERVYECLKDVKIQEVRGLDKAEARSLMEYWASSGMLRTKVDEYSVSDKWTMAGGGIVAEMERAALYDNRMAM</sequence>
<evidence type="ECO:0000313" key="10">
    <source>
        <dbReference type="Proteomes" id="UP000070501"/>
    </source>
</evidence>
<dbReference type="GO" id="GO:0005763">
    <property type="term" value="C:mitochondrial small ribosomal subunit"/>
    <property type="evidence" value="ECO:0007669"/>
    <property type="project" value="TreeGrafter"/>
</dbReference>
<organism evidence="9 10">
    <name type="scientific">Microdochium bolleyi</name>
    <dbReference type="NCBI Taxonomy" id="196109"/>
    <lineage>
        <taxon>Eukaryota</taxon>
        <taxon>Fungi</taxon>
        <taxon>Dikarya</taxon>
        <taxon>Ascomycota</taxon>
        <taxon>Pezizomycotina</taxon>
        <taxon>Sordariomycetes</taxon>
        <taxon>Xylariomycetidae</taxon>
        <taxon>Xylariales</taxon>
        <taxon>Microdochiaceae</taxon>
        <taxon>Microdochium</taxon>
    </lineage>
</organism>
<dbReference type="EMBL" id="KQ964246">
    <property type="protein sequence ID" value="KXJ96030.1"/>
    <property type="molecule type" value="Genomic_DNA"/>
</dbReference>
<evidence type="ECO:0000256" key="3">
    <source>
        <dbReference type="ARBA" id="ARBA00022946"/>
    </source>
</evidence>
<keyword evidence="3" id="KW-0809">Transit peptide</keyword>
<keyword evidence="6" id="KW-0687">Ribonucleoprotein</keyword>
<dbReference type="Pfam" id="PF10236">
    <property type="entry name" value="DAP3"/>
    <property type="match status" value="1"/>
</dbReference>
<protein>
    <recommendedName>
        <fullName evidence="7">Small ribosomal subunit protein mS29</fullName>
    </recommendedName>
</protein>
<proteinExistence type="inferred from homology"/>
<feature type="region of interest" description="Disordered" evidence="8">
    <location>
        <begin position="45"/>
        <end position="83"/>
    </location>
</feature>
<name>A0A136JFV3_9PEZI</name>
<comment type="subcellular location">
    <subcellularLocation>
        <location evidence="1">Mitochondrion</location>
    </subcellularLocation>
</comment>
<evidence type="ECO:0000256" key="6">
    <source>
        <dbReference type="ARBA" id="ARBA00023274"/>
    </source>
</evidence>
<accession>A0A136JFV3</accession>
<dbReference type="PANTHER" id="PTHR12810:SF0">
    <property type="entry name" value="SMALL RIBOSOMAL SUBUNIT PROTEIN MS29"/>
    <property type="match status" value="1"/>
</dbReference>
<feature type="compositionally biased region" description="Basic and acidic residues" evidence="8">
    <location>
        <begin position="74"/>
        <end position="83"/>
    </location>
</feature>
<comment type="similarity">
    <text evidence="2">Belongs to the mitochondrion-specific ribosomal protein mS29 family.</text>
</comment>